<evidence type="ECO:0000313" key="2">
    <source>
        <dbReference type="Proteomes" id="UP001054837"/>
    </source>
</evidence>
<sequence>MRFLGIDSLAKEEGSIRKRIRIDHCRPNAVLACAERNHWADCYRDLVVFSSCFAIKSKQSEFVCIVINECNFANIVHLHRYFEASDSTINEKELILLIALLKRSASGLHSVDGSKGSKQLEG</sequence>
<reference evidence="1 2" key="1">
    <citation type="submission" date="2021-06" db="EMBL/GenBank/DDBJ databases">
        <title>Caerostris darwini draft genome.</title>
        <authorList>
            <person name="Kono N."/>
            <person name="Arakawa K."/>
        </authorList>
    </citation>
    <scope>NUCLEOTIDE SEQUENCE [LARGE SCALE GENOMIC DNA]</scope>
</reference>
<gene>
    <name evidence="1" type="ORF">CDAR_213341</name>
</gene>
<dbReference type="EMBL" id="BPLQ01003552">
    <property type="protein sequence ID" value="GIY01285.1"/>
    <property type="molecule type" value="Genomic_DNA"/>
</dbReference>
<protein>
    <submittedName>
        <fullName evidence="1">Uncharacterized protein</fullName>
    </submittedName>
</protein>
<name>A0AAV4PX15_9ARAC</name>
<organism evidence="1 2">
    <name type="scientific">Caerostris darwini</name>
    <dbReference type="NCBI Taxonomy" id="1538125"/>
    <lineage>
        <taxon>Eukaryota</taxon>
        <taxon>Metazoa</taxon>
        <taxon>Ecdysozoa</taxon>
        <taxon>Arthropoda</taxon>
        <taxon>Chelicerata</taxon>
        <taxon>Arachnida</taxon>
        <taxon>Araneae</taxon>
        <taxon>Araneomorphae</taxon>
        <taxon>Entelegynae</taxon>
        <taxon>Araneoidea</taxon>
        <taxon>Araneidae</taxon>
        <taxon>Caerostris</taxon>
    </lineage>
</organism>
<accession>A0AAV4PX15</accession>
<proteinExistence type="predicted"/>
<evidence type="ECO:0000313" key="1">
    <source>
        <dbReference type="EMBL" id="GIY01285.1"/>
    </source>
</evidence>
<comment type="caution">
    <text evidence="1">The sequence shown here is derived from an EMBL/GenBank/DDBJ whole genome shotgun (WGS) entry which is preliminary data.</text>
</comment>
<dbReference type="AlphaFoldDB" id="A0AAV4PX15"/>
<keyword evidence="2" id="KW-1185">Reference proteome</keyword>
<dbReference type="Proteomes" id="UP001054837">
    <property type="component" value="Unassembled WGS sequence"/>
</dbReference>